<feature type="coiled-coil region" evidence="1">
    <location>
        <begin position="62"/>
        <end position="103"/>
    </location>
</feature>
<evidence type="ECO:0000256" key="2">
    <source>
        <dbReference type="SAM" id="MobiDB-lite"/>
    </source>
</evidence>
<dbReference type="OMA" id="DFKESSW"/>
<feature type="coiled-coil region" evidence="1">
    <location>
        <begin position="128"/>
        <end position="273"/>
    </location>
</feature>
<evidence type="ECO:0000313" key="4">
    <source>
        <dbReference type="Proteomes" id="UP000054558"/>
    </source>
</evidence>
<dbReference type="AlphaFoldDB" id="A0A1Y1HT38"/>
<gene>
    <name evidence="3" type="ORF">KFL_000520310</name>
</gene>
<dbReference type="EMBL" id="DF237001">
    <property type="protein sequence ID" value="GAQ80359.1"/>
    <property type="molecule type" value="Genomic_DNA"/>
</dbReference>
<name>A0A1Y1HT38_KLENI</name>
<reference evidence="3 4" key="1">
    <citation type="journal article" date="2014" name="Nat. Commun.">
        <title>Klebsormidium flaccidum genome reveals primary factors for plant terrestrial adaptation.</title>
        <authorList>
            <person name="Hori K."/>
            <person name="Maruyama F."/>
            <person name="Fujisawa T."/>
            <person name="Togashi T."/>
            <person name="Yamamoto N."/>
            <person name="Seo M."/>
            <person name="Sato S."/>
            <person name="Yamada T."/>
            <person name="Mori H."/>
            <person name="Tajima N."/>
            <person name="Moriyama T."/>
            <person name="Ikeuchi M."/>
            <person name="Watanabe M."/>
            <person name="Wada H."/>
            <person name="Kobayashi K."/>
            <person name="Saito M."/>
            <person name="Masuda T."/>
            <person name="Sasaki-Sekimoto Y."/>
            <person name="Mashiguchi K."/>
            <person name="Awai K."/>
            <person name="Shimojima M."/>
            <person name="Masuda S."/>
            <person name="Iwai M."/>
            <person name="Nobusawa T."/>
            <person name="Narise T."/>
            <person name="Kondo S."/>
            <person name="Saito H."/>
            <person name="Sato R."/>
            <person name="Murakawa M."/>
            <person name="Ihara Y."/>
            <person name="Oshima-Yamada Y."/>
            <person name="Ohtaka K."/>
            <person name="Satoh M."/>
            <person name="Sonobe K."/>
            <person name="Ishii M."/>
            <person name="Ohtani R."/>
            <person name="Kanamori-Sato M."/>
            <person name="Honoki R."/>
            <person name="Miyazaki D."/>
            <person name="Mochizuki H."/>
            <person name="Umetsu J."/>
            <person name="Higashi K."/>
            <person name="Shibata D."/>
            <person name="Kamiya Y."/>
            <person name="Sato N."/>
            <person name="Nakamura Y."/>
            <person name="Tabata S."/>
            <person name="Ida S."/>
            <person name="Kurokawa K."/>
            <person name="Ohta H."/>
        </authorList>
    </citation>
    <scope>NUCLEOTIDE SEQUENCE [LARGE SCALE GENOMIC DNA]</scope>
    <source>
        <strain evidence="3 4">NIES-2285</strain>
    </source>
</reference>
<evidence type="ECO:0000313" key="3">
    <source>
        <dbReference type="EMBL" id="GAQ80359.1"/>
    </source>
</evidence>
<proteinExistence type="predicted"/>
<accession>A0A1Y1HT38</accession>
<dbReference type="Proteomes" id="UP000054558">
    <property type="component" value="Unassembled WGS sequence"/>
</dbReference>
<keyword evidence="1" id="KW-0175">Coiled coil</keyword>
<sequence length="384" mass="44165">MESATLLQQVTALKSELDAVDASITYEIGKTREIESSIVLCEDEVRSWEDEEQSLLREHCTFATQAEDFENLKQALKKEKNRLDEEILLAKRIKDEKQELLEKQRQEFIDFCKSFHKAQLKVDLAKERKGFEQACNQLQKSIDKVSAETELQKEQDANRVRTKKSAVTRLRDKREGLNLNVKTAERTLAAAKVRAERIAKETVAHERDQTLRRLVAELDAVEDEIATLSDCTAGLEAQLPKITNENWMLDNRIKQKRAQCNRLEQRAKVHEITQISACFEASLNEEADDYSRPGRELPQQSSKVSQAYEAPATGECGEDPLPTFTRFGVRKNRPQMKPLFDYDDSKFMRPYTGSAKITELEDSQAQSDENAELLNYQWSKKRTQ</sequence>
<evidence type="ECO:0000256" key="1">
    <source>
        <dbReference type="SAM" id="Coils"/>
    </source>
</evidence>
<keyword evidence="4" id="KW-1185">Reference proteome</keyword>
<dbReference type="OrthoDB" id="780314at2759"/>
<protein>
    <submittedName>
        <fullName evidence="3">Uncharacterized protein</fullName>
    </submittedName>
</protein>
<organism evidence="3 4">
    <name type="scientific">Klebsormidium nitens</name>
    <name type="common">Green alga</name>
    <name type="synonym">Ulothrix nitens</name>
    <dbReference type="NCBI Taxonomy" id="105231"/>
    <lineage>
        <taxon>Eukaryota</taxon>
        <taxon>Viridiplantae</taxon>
        <taxon>Streptophyta</taxon>
        <taxon>Klebsormidiophyceae</taxon>
        <taxon>Klebsormidiales</taxon>
        <taxon>Klebsormidiaceae</taxon>
        <taxon>Klebsormidium</taxon>
    </lineage>
</organism>
<feature type="region of interest" description="Disordered" evidence="2">
    <location>
        <begin position="289"/>
        <end position="321"/>
    </location>
</feature>